<sequence>MPRGLQLSFIVVGLVVIGILLFYIWRQSRVLNENRMRQKKAEEFQAKRRDEMIESIRIIALAVEEGQVEHSEACLRLKGLLDYVAPELLDQAPYRVFQEVHDKIQHMPTHRARKATDAKLVQKMDKERFAVERQHAEDVRKAATAIRHYRFD</sequence>
<organism evidence="3 4">
    <name type="scientific">Marinobacter vinifirmus</name>
    <dbReference type="NCBI Taxonomy" id="355591"/>
    <lineage>
        <taxon>Bacteria</taxon>
        <taxon>Pseudomonadati</taxon>
        <taxon>Pseudomonadota</taxon>
        <taxon>Gammaproteobacteria</taxon>
        <taxon>Pseudomonadales</taxon>
        <taxon>Marinobacteraceae</taxon>
        <taxon>Marinobacter</taxon>
    </lineage>
</organism>
<keyword evidence="1" id="KW-1133">Transmembrane helix</keyword>
<dbReference type="RefSeq" id="WP_022988801.1">
    <property type="nucleotide sequence ID" value="NZ_VMRX01000040.1"/>
</dbReference>
<name>A0A558B4Y7_9GAMM</name>
<feature type="transmembrane region" description="Helical" evidence="1">
    <location>
        <begin position="6"/>
        <end position="25"/>
    </location>
</feature>
<accession>A0A558B4Y7</accession>
<dbReference type="Proteomes" id="UP000319142">
    <property type="component" value="Unassembled WGS sequence"/>
</dbReference>
<feature type="domain" description="DUF2489" evidence="2">
    <location>
        <begin position="17"/>
        <end position="146"/>
    </location>
</feature>
<protein>
    <submittedName>
        <fullName evidence="3">DUF2489 domain-containing protein</fullName>
    </submittedName>
</protein>
<dbReference type="EMBL" id="VMRX01000040">
    <property type="protein sequence ID" value="TVT31579.1"/>
    <property type="molecule type" value="Genomic_DNA"/>
</dbReference>
<dbReference type="AlphaFoldDB" id="A0A558B4Y7"/>
<gene>
    <name evidence="3" type="ORF">FHK81_14540</name>
</gene>
<evidence type="ECO:0000313" key="3">
    <source>
        <dbReference type="EMBL" id="TVT31579.1"/>
    </source>
</evidence>
<reference evidence="3 4" key="1">
    <citation type="submission" date="2019-07" db="EMBL/GenBank/DDBJ databases">
        <title>The pathways for chlorine oxyanion respiration interact through the shared metabolite chlorate.</title>
        <authorList>
            <person name="Barnum T.P."/>
            <person name="Cheng Y."/>
            <person name="Hill K.A."/>
            <person name="Lucas L.N."/>
            <person name="Carlson H.K."/>
            <person name="Coates J.D."/>
        </authorList>
    </citation>
    <scope>NUCLEOTIDE SEQUENCE [LARGE SCALE GENOMIC DNA]</scope>
    <source>
        <strain evidence="3">UCB</strain>
    </source>
</reference>
<proteinExistence type="predicted"/>
<keyword evidence="1" id="KW-0812">Transmembrane</keyword>
<keyword evidence="1" id="KW-0472">Membrane</keyword>
<dbReference type="Pfam" id="PF10675">
    <property type="entry name" value="DUF2489"/>
    <property type="match status" value="1"/>
</dbReference>
<comment type="caution">
    <text evidence="3">The sequence shown here is derived from an EMBL/GenBank/DDBJ whole genome shotgun (WGS) entry which is preliminary data.</text>
</comment>
<evidence type="ECO:0000313" key="4">
    <source>
        <dbReference type="Proteomes" id="UP000319142"/>
    </source>
</evidence>
<evidence type="ECO:0000259" key="2">
    <source>
        <dbReference type="Pfam" id="PF10675"/>
    </source>
</evidence>
<dbReference type="InterPro" id="IPR019617">
    <property type="entry name" value="DUF2489"/>
</dbReference>
<evidence type="ECO:0000256" key="1">
    <source>
        <dbReference type="SAM" id="Phobius"/>
    </source>
</evidence>